<keyword evidence="2" id="KW-1185">Reference proteome</keyword>
<dbReference type="CDD" id="cd09272">
    <property type="entry name" value="RNase_HI_RT_Ty1"/>
    <property type="match status" value="1"/>
</dbReference>
<accession>A0A803LBV2</accession>
<reference evidence="1" key="2">
    <citation type="submission" date="2021-03" db="UniProtKB">
        <authorList>
            <consortium name="EnsemblPlants"/>
        </authorList>
    </citation>
    <scope>IDENTIFICATION</scope>
</reference>
<dbReference type="SUPFAM" id="SSF56672">
    <property type="entry name" value="DNA/RNA polymerases"/>
    <property type="match status" value="1"/>
</dbReference>
<name>A0A803LBV2_CHEQI</name>
<protein>
    <submittedName>
        <fullName evidence="1">Uncharacterized protein</fullName>
    </submittedName>
</protein>
<dbReference type="EnsemblPlants" id="AUR62009341-RA">
    <property type="protein sequence ID" value="AUR62009341-RA:cds"/>
    <property type="gene ID" value="AUR62009341"/>
</dbReference>
<dbReference type="InterPro" id="IPR043502">
    <property type="entry name" value="DNA/RNA_pol_sf"/>
</dbReference>
<reference evidence="1" key="1">
    <citation type="journal article" date="2017" name="Nature">
        <title>The genome of Chenopodium quinoa.</title>
        <authorList>
            <person name="Jarvis D.E."/>
            <person name="Ho Y.S."/>
            <person name="Lightfoot D.J."/>
            <person name="Schmoeckel S.M."/>
            <person name="Li B."/>
            <person name="Borm T.J.A."/>
            <person name="Ohyanagi H."/>
            <person name="Mineta K."/>
            <person name="Michell C.T."/>
            <person name="Saber N."/>
            <person name="Kharbatia N.M."/>
            <person name="Rupper R.R."/>
            <person name="Sharp A.R."/>
            <person name="Dally N."/>
            <person name="Boughton B.A."/>
            <person name="Woo Y.H."/>
            <person name="Gao G."/>
            <person name="Schijlen E.G.W.M."/>
            <person name="Guo X."/>
            <person name="Momin A.A."/>
            <person name="Negrao S."/>
            <person name="Al-Babili S."/>
            <person name="Gehring C."/>
            <person name="Roessner U."/>
            <person name="Jung C."/>
            <person name="Murphy K."/>
            <person name="Arold S.T."/>
            <person name="Gojobori T."/>
            <person name="van der Linden C.G."/>
            <person name="van Loo E.N."/>
            <person name="Jellen E.N."/>
            <person name="Maughan P.J."/>
            <person name="Tester M."/>
        </authorList>
    </citation>
    <scope>NUCLEOTIDE SEQUENCE [LARGE SCALE GENOMIC DNA]</scope>
    <source>
        <strain evidence="1">cv. PI 614886</strain>
    </source>
</reference>
<dbReference type="PANTHER" id="PTHR11439:SF467">
    <property type="entry name" value="INTEGRASE CATALYTIC DOMAIN-CONTAINING PROTEIN"/>
    <property type="match status" value="1"/>
</dbReference>
<dbReference type="PANTHER" id="PTHR11439">
    <property type="entry name" value="GAG-POL-RELATED RETROTRANSPOSON"/>
    <property type="match status" value="1"/>
</dbReference>
<organism evidence="1 2">
    <name type="scientific">Chenopodium quinoa</name>
    <name type="common">Quinoa</name>
    <dbReference type="NCBI Taxonomy" id="63459"/>
    <lineage>
        <taxon>Eukaryota</taxon>
        <taxon>Viridiplantae</taxon>
        <taxon>Streptophyta</taxon>
        <taxon>Embryophyta</taxon>
        <taxon>Tracheophyta</taxon>
        <taxon>Spermatophyta</taxon>
        <taxon>Magnoliopsida</taxon>
        <taxon>eudicotyledons</taxon>
        <taxon>Gunneridae</taxon>
        <taxon>Pentapetalae</taxon>
        <taxon>Caryophyllales</taxon>
        <taxon>Chenopodiaceae</taxon>
        <taxon>Chenopodioideae</taxon>
        <taxon>Atripliceae</taxon>
        <taxon>Chenopodium</taxon>
    </lineage>
</organism>
<dbReference type="AlphaFoldDB" id="A0A803LBV2"/>
<sequence length="257" mass="29062">MIDCKPADTPMVMNHGLQILEDAELVNQTEYQKLVGKLIYLSHTRPDLAYAVGVVSRFMHKPQKQHLEAIYRILRYLKGTVGKGVMYKKHGHLDLHAFTDADWGADRDSRKSTSGYFTLVGGNLVSWKSKRQKVVAMSSAEAEFRGIAKGITEVLWLKKLLRELGYAPKKSCKLYCDNMAAIRISENPVQHDRTKHVEIDRHFIKDHLDGKIITLPFVRSEDQLADILTKVVSTQAFGQALSKLGVRDLTIQLEGEC</sequence>
<dbReference type="Proteomes" id="UP000596660">
    <property type="component" value="Unplaced"/>
</dbReference>
<dbReference type="Gramene" id="AUR62009341-RA">
    <property type="protein sequence ID" value="AUR62009341-RA:cds"/>
    <property type="gene ID" value="AUR62009341"/>
</dbReference>
<proteinExistence type="predicted"/>
<dbReference type="OMA" id="MYKKHGH"/>
<evidence type="ECO:0000313" key="1">
    <source>
        <dbReference type="EnsemblPlants" id="AUR62009341-RA:cds"/>
    </source>
</evidence>
<evidence type="ECO:0000313" key="2">
    <source>
        <dbReference type="Proteomes" id="UP000596660"/>
    </source>
</evidence>